<evidence type="ECO:0000313" key="1">
    <source>
        <dbReference type="EMBL" id="BCL60774.1"/>
    </source>
</evidence>
<evidence type="ECO:0000313" key="2">
    <source>
        <dbReference type="Proteomes" id="UP000826725"/>
    </source>
</evidence>
<dbReference type="AlphaFoldDB" id="A0A8D5FS89"/>
<accession>A0A8D5FS89</accession>
<dbReference type="KEGG" id="dbk:DGMP_14670"/>
<dbReference type="PANTHER" id="PTHR42685">
    <property type="entry name" value="GERANYLGERANYL DIPHOSPHATE REDUCTASE"/>
    <property type="match status" value="1"/>
</dbReference>
<protein>
    <recommendedName>
        <fullName evidence="3">FAD-binding domain-containing protein</fullName>
    </recommendedName>
</protein>
<keyword evidence="2" id="KW-1185">Reference proteome</keyword>
<sequence length="189" mass="21272">MGVGINYQLPGDFKNMEWFFDSSLFGNGYSWIFPHRKTVSIGTYAGSNIVSARQLKENLIKWAADTKHIDLSQVKVSADYVNFDFRGWKFDNFFLAGDAAGLASGLTGEGIYPAILSGEMIARYILDPGRSLDEFFRLLKKHRLHRNMAVFTGKNRFIAQILSELILTGLRCSILKFHTVEMASSSACR</sequence>
<dbReference type="PANTHER" id="PTHR42685:SF22">
    <property type="entry name" value="CONDITIONED MEDIUM FACTOR RECEPTOR 1"/>
    <property type="match status" value="1"/>
</dbReference>
<organism evidence="1 2">
    <name type="scientific">Desulfomarina profundi</name>
    <dbReference type="NCBI Taxonomy" id="2772557"/>
    <lineage>
        <taxon>Bacteria</taxon>
        <taxon>Pseudomonadati</taxon>
        <taxon>Thermodesulfobacteriota</taxon>
        <taxon>Desulfobulbia</taxon>
        <taxon>Desulfobulbales</taxon>
        <taxon>Desulfobulbaceae</taxon>
        <taxon>Desulfomarina</taxon>
    </lineage>
</organism>
<reference evidence="1" key="1">
    <citation type="submission" date="2020-09" db="EMBL/GenBank/DDBJ databases">
        <title>Desulfogranum mesoprofundum gen. nov., sp. nov., a novel mesophilic, sulfate-reducing chemolithoautotroph isolated from a deep-sea hydrothermal vent chimney in the Suiyo Seamount.</title>
        <authorList>
            <person name="Hashimoto Y."/>
            <person name="Nakagawa S."/>
        </authorList>
    </citation>
    <scope>NUCLEOTIDE SEQUENCE</scope>
    <source>
        <strain evidence="1">KT2</strain>
    </source>
</reference>
<dbReference type="EMBL" id="AP024086">
    <property type="protein sequence ID" value="BCL60774.1"/>
    <property type="molecule type" value="Genomic_DNA"/>
</dbReference>
<dbReference type="InterPro" id="IPR050407">
    <property type="entry name" value="Geranylgeranyl_reductase"/>
</dbReference>
<evidence type="ECO:0008006" key="3">
    <source>
        <dbReference type="Google" id="ProtNLM"/>
    </source>
</evidence>
<dbReference type="Proteomes" id="UP000826725">
    <property type="component" value="Chromosome"/>
</dbReference>
<name>A0A8D5FS89_9BACT</name>
<gene>
    <name evidence="1" type="ORF">DGMP_14670</name>
</gene>
<proteinExistence type="predicted"/>